<gene>
    <name evidence="2" type="ORF">AJ79_07749</name>
</gene>
<dbReference type="EMBL" id="PDNB01000164">
    <property type="protein sequence ID" value="PGH02011.1"/>
    <property type="molecule type" value="Genomic_DNA"/>
</dbReference>
<dbReference type="PANTHER" id="PTHR44329">
    <property type="entry name" value="SERINE/THREONINE-PROTEIN KINASE TNNI3K-RELATED"/>
    <property type="match status" value="1"/>
</dbReference>
<proteinExistence type="predicted"/>
<dbReference type="SMART" id="SM00220">
    <property type="entry name" value="S_TKc"/>
    <property type="match status" value="1"/>
</dbReference>
<name>A0A2B7WZP4_9EURO</name>
<keyword evidence="2" id="KW-0418">Kinase</keyword>
<feature type="domain" description="Protein kinase" evidence="1">
    <location>
        <begin position="20"/>
        <end position="253"/>
    </location>
</feature>
<evidence type="ECO:0000313" key="3">
    <source>
        <dbReference type="Proteomes" id="UP000223968"/>
    </source>
</evidence>
<dbReference type="InterPro" id="IPR011009">
    <property type="entry name" value="Kinase-like_dom_sf"/>
</dbReference>
<accession>A0A2B7WZP4</accession>
<dbReference type="PROSITE" id="PS50011">
    <property type="entry name" value="PROTEIN_KINASE_DOM"/>
    <property type="match status" value="1"/>
</dbReference>
<dbReference type="InterPro" id="IPR000719">
    <property type="entry name" value="Prot_kinase_dom"/>
</dbReference>
<dbReference type="Pfam" id="PF00069">
    <property type="entry name" value="Pkinase"/>
    <property type="match status" value="1"/>
</dbReference>
<dbReference type="Gene3D" id="1.10.510.10">
    <property type="entry name" value="Transferase(Phosphotransferase) domain 1"/>
    <property type="match status" value="1"/>
</dbReference>
<dbReference type="STRING" id="1447875.A0A2B7WZP4"/>
<keyword evidence="2" id="KW-0808">Transferase</keyword>
<dbReference type="Proteomes" id="UP000223968">
    <property type="component" value="Unassembled WGS sequence"/>
</dbReference>
<organism evidence="2 3">
    <name type="scientific">Helicocarpus griseus UAMH5409</name>
    <dbReference type="NCBI Taxonomy" id="1447875"/>
    <lineage>
        <taxon>Eukaryota</taxon>
        <taxon>Fungi</taxon>
        <taxon>Dikarya</taxon>
        <taxon>Ascomycota</taxon>
        <taxon>Pezizomycotina</taxon>
        <taxon>Eurotiomycetes</taxon>
        <taxon>Eurotiomycetidae</taxon>
        <taxon>Onygenales</taxon>
        <taxon>Ajellomycetaceae</taxon>
        <taxon>Helicocarpus</taxon>
    </lineage>
</organism>
<evidence type="ECO:0000259" key="1">
    <source>
        <dbReference type="PROSITE" id="PS50011"/>
    </source>
</evidence>
<dbReference type="AlphaFoldDB" id="A0A2B7WZP4"/>
<evidence type="ECO:0000313" key="2">
    <source>
        <dbReference type="EMBL" id="PGH02011.1"/>
    </source>
</evidence>
<dbReference type="SUPFAM" id="SSF56112">
    <property type="entry name" value="Protein kinase-like (PK-like)"/>
    <property type="match status" value="1"/>
</dbReference>
<dbReference type="InterPro" id="IPR051681">
    <property type="entry name" value="Ser/Thr_Kinases-Pseudokinases"/>
</dbReference>
<dbReference type="GO" id="GO:0005524">
    <property type="term" value="F:ATP binding"/>
    <property type="evidence" value="ECO:0007669"/>
    <property type="project" value="InterPro"/>
</dbReference>
<sequence length="253" mass="28504">MSTPVAVERLTDVDLPKVGKRSNSMLGMGVTGIVFPIDYDTVVKLARLSNSVYFDNKSLRDLWTERTIYKRLGSHPRICKYIRDVDRVIVLERLGDSLRKHLFLLQNDGGRVPPPAQALKWPIQAAEALAYIHTKSVIQGDVGCYNFLLDSNGDLKLCDFSGSGIDGCDPTVGPGTRPQLWMEPDDWTASIPSEIFALGSAIYEIWTTRQPYHDLSDKEVEERYKHQQFAELSDIPVDEIIPKMLVSKIHICL</sequence>
<keyword evidence="2" id="KW-0723">Serine/threonine-protein kinase</keyword>
<protein>
    <submittedName>
        <fullName evidence="2">Serine/threonine protein kinase</fullName>
    </submittedName>
</protein>
<reference evidence="2 3" key="1">
    <citation type="submission" date="2017-10" db="EMBL/GenBank/DDBJ databases">
        <title>Comparative genomics in systemic dimorphic fungi from Ajellomycetaceae.</title>
        <authorList>
            <person name="Munoz J.F."/>
            <person name="Mcewen J.G."/>
            <person name="Clay O.K."/>
            <person name="Cuomo C.A."/>
        </authorList>
    </citation>
    <scope>NUCLEOTIDE SEQUENCE [LARGE SCALE GENOMIC DNA]</scope>
    <source>
        <strain evidence="2 3">UAMH5409</strain>
    </source>
</reference>
<comment type="caution">
    <text evidence="2">The sequence shown here is derived from an EMBL/GenBank/DDBJ whole genome shotgun (WGS) entry which is preliminary data.</text>
</comment>
<dbReference type="GO" id="GO:0004674">
    <property type="term" value="F:protein serine/threonine kinase activity"/>
    <property type="evidence" value="ECO:0007669"/>
    <property type="project" value="UniProtKB-KW"/>
</dbReference>
<keyword evidence="3" id="KW-1185">Reference proteome</keyword>
<dbReference type="OrthoDB" id="1668230at2759"/>